<dbReference type="InterPro" id="IPR056632">
    <property type="entry name" value="DUF7730"/>
</dbReference>
<dbReference type="EMBL" id="JAVRQU010000003">
    <property type="protein sequence ID" value="KAK5705497.1"/>
    <property type="molecule type" value="Genomic_DNA"/>
</dbReference>
<accession>A0AAN7WHC8</accession>
<name>A0AAN7WHC8_9PEZI</name>
<sequence>MAATDPRKSLRKRIKKTIASWRNKSPKTAPPFDTAKLVVMALIMSDLPLTQKEVWAWIMGSCSYYRNIAAEAFWDHTSGSLGASPTATKVRETFDDVYQQYEVPLLVSSGSSAVTDDARYSVGLAAGESWLHLEAEVGTFPFFKLPAELRNTIYEMVFQYPASGLRLRWWSDQPEVLSRDLDDRSSWNEPTQTTFSTDPSSWNEPTQTTFSTKSLSSILCPLLTSHQFYHEAMPVLFEINTFHCAGGSDLKSVVATMPNEYCKHIRSFSIANFDLSMKIADGEDDGADDFGQYSAHPLKMLARLTNLRALRIYVLERPGVSGGVASAEWEDSEGVRILRTMRGLDKVDCPGIPALQELLEKDMCQPKIVPHNAGG</sequence>
<dbReference type="PANTHER" id="PTHR42085">
    <property type="entry name" value="F-BOX DOMAIN-CONTAINING PROTEIN"/>
    <property type="match status" value="1"/>
</dbReference>
<evidence type="ECO:0000256" key="1">
    <source>
        <dbReference type="SAM" id="MobiDB-lite"/>
    </source>
</evidence>
<evidence type="ECO:0000259" key="2">
    <source>
        <dbReference type="Pfam" id="PF24864"/>
    </source>
</evidence>
<evidence type="ECO:0000313" key="4">
    <source>
        <dbReference type="Proteomes" id="UP001310594"/>
    </source>
</evidence>
<dbReference type="Pfam" id="PF24864">
    <property type="entry name" value="DUF7730"/>
    <property type="match status" value="1"/>
</dbReference>
<dbReference type="AlphaFoldDB" id="A0AAN7WHC8"/>
<dbReference type="PANTHER" id="PTHR42085:SF2">
    <property type="entry name" value="F-BOX DOMAIN-CONTAINING PROTEIN"/>
    <property type="match status" value="1"/>
</dbReference>
<protein>
    <recommendedName>
        <fullName evidence="2">DUF7730 domain-containing protein</fullName>
    </recommendedName>
</protein>
<feature type="compositionally biased region" description="Polar residues" evidence="1">
    <location>
        <begin position="187"/>
        <end position="206"/>
    </location>
</feature>
<organism evidence="3 4">
    <name type="scientific">Elasticomyces elasticus</name>
    <dbReference type="NCBI Taxonomy" id="574655"/>
    <lineage>
        <taxon>Eukaryota</taxon>
        <taxon>Fungi</taxon>
        <taxon>Dikarya</taxon>
        <taxon>Ascomycota</taxon>
        <taxon>Pezizomycotina</taxon>
        <taxon>Dothideomycetes</taxon>
        <taxon>Dothideomycetidae</taxon>
        <taxon>Mycosphaerellales</taxon>
        <taxon>Teratosphaeriaceae</taxon>
        <taxon>Elasticomyces</taxon>
    </lineage>
</organism>
<feature type="domain" description="DUF7730" evidence="2">
    <location>
        <begin position="142"/>
        <end position="330"/>
    </location>
</feature>
<evidence type="ECO:0000313" key="3">
    <source>
        <dbReference type="EMBL" id="KAK5705497.1"/>
    </source>
</evidence>
<proteinExistence type="predicted"/>
<feature type="region of interest" description="Disordered" evidence="1">
    <location>
        <begin position="181"/>
        <end position="206"/>
    </location>
</feature>
<reference evidence="3" key="1">
    <citation type="submission" date="2023-08" db="EMBL/GenBank/DDBJ databases">
        <title>Black Yeasts Isolated from many extreme environments.</title>
        <authorList>
            <person name="Coleine C."/>
            <person name="Stajich J.E."/>
            <person name="Selbmann L."/>
        </authorList>
    </citation>
    <scope>NUCLEOTIDE SEQUENCE</scope>
    <source>
        <strain evidence="3">CCFEE 5810</strain>
    </source>
</reference>
<dbReference type="Proteomes" id="UP001310594">
    <property type="component" value="Unassembled WGS sequence"/>
</dbReference>
<dbReference type="InterPro" id="IPR038883">
    <property type="entry name" value="AN11006-like"/>
</dbReference>
<gene>
    <name evidence="3" type="ORF">LTR97_002616</name>
</gene>
<comment type="caution">
    <text evidence="3">The sequence shown here is derived from an EMBL/GenBank/DDBJ whole genome shotgun (WGS) entry which is preliminary data.</text>
</comment>